<evidence type="ECO:0000313" key="2">
    <source>
        <dbReference type="Proteomes" id="UP001164286"/>
    </source>
</evidence>
<accession>A0AA38HBA3</accession>
<evidence type="ECO:0000313" key="1">
    <source>
        <dbReference type="EMBL" id="KAI9637248.1"/>
    </source>
</evidence>
<name>A0AA38HBA3_9TREE</name>
<dbReference type="EMBL" id="JAKWFO010000004">
    <property type="protein sequence ID" value="KAI9637248.1"/>
    <property type="molecule type" value="Genomic_DNA"/>
</dbReference>
<proteinExistence type="predicted"/>
<gene>
    <name evidence="1" type="ORF">MKK02DRAFT_43168</name>
</gene>
<dbReference type="RefSeq" id="XP_052947025.1">
    <property type="nucleotide sequence ID" value="XM_053092306.1"/>
</dbReference>
<comment type="caution">
    <text evidence="1">The sequence shown here is derived from an EMBL/GenBank/DDBJ whole genome shotgun (WGS) entry which is preliminary data.</text>
</comment>
<reference evidence="1" key="1">
    <citation type="journal article" date="2022" name="G3 (Bethesda)">
        <title>High quality genome of the basidiomycete yeast Dioszegia hungarica PDD-24b-2 isolated from cloud water.</title>
        <authorList>
            <person name="Jarrige D."/>
            <person name="Haridas S."/>
            <person name="Bleykasten-Grosshans C."/>
            <person name="Joly M."/>
            <person name="Nadalig T."/>
            <person name="Sancelme M."/>
            <person name="Vuilleumier S."/>
            <person name="Grigoriev I.V."/>
            <person name="Amato P."/>
            <person name="Bringel F."/>
        </authorList>
    </citation>
    <scope>NUCLEOTIDE SEQUENCE</scope>
    <source>
        <strain evidence="1">PDD-24b-2</strain>
    </source>
</reference>
<protein>
    <submittedName>
        <fullName evidence="1">Uncharacterized protein</fullName>
    </submittedName>
</protein>
<keyword evidence="2" id="KW-1185">Reference proteome</keyword>
<organism evidence="1 2">
    <name type="scientific">Dioszegia hungarica</name>
    <dbReference type="NCBI Taxonomy" id="4972"/>
    <lineage>
        <taxon>Eukaryota</taxon>
        <taxon>Fungi</taxon>
        <taxon>Dikarya</taxon>
        <taxon>Basidiomycota</taxon>
        <taxon>Agaricomycotina</taxon>
        <taxon>Tremellomycetes</taxon>
        <taxon>Tremellales</taxon>
        <taxon>Bulleribasidiaceae</taxon>
        <taxon>Dioszegia</taxon>
    </lineage>
</organism>
<dbReference type="AlphaFoldDB" id="A0AA38HBA3"/>
<dbReference type="Proteomes" id="UP001164286">
    <property type="component" value="Unassembled WGS sequence"/>
</dbReference>
<sequence length="130" mass="14130">MSHSILHVGITSSEIAMAVGAENAAKWIDIVEKGIAKDKAAFEAAGMRYEFMGYTSTEGMGRLEKKLKEGDYDGVGVGWGIRGTKEMTAFFEELINTIHTQAPNAKFLFNTAPDGTFEAATRQFSDVKTA</sequence>
<dbReference type="GeneID" id="77731511"/>